<dbReference type="Proteomes" id="UP000269945">
    <property type="component" value="Unassembled WGS sequence"/>
</dbReference>
<protein>
    <submittedName>
        <fullName evidence="2">Uncharacterized protein</fullName>
    </submittedName>
</protein>
<name>A0A9X9M956_GULGU</name>
<accession>A0A9X9M956</accession>
<feature type="region of interest" description="Disordered" evidence="1">
    <location>
        <begin position="65"/>
        <end position="113"/>
    </location>
</feature>
<gene>
    <name evidence="2" type="ORF">BN2614_LOCUS1</name>
</gene>
<keyword evidence="3" id="KW-1185">Reference proteome</keyword>
<evidence type="ECO:0000313" key="2">
    <source>
        <dbReference type="EMBL" id="VCX39786.1"/>
    </source>
</evidence>
<proteinExistence type="predicted"/>
<feature type="compositionally biased region" description="Basic and acidic residues" evidence="1">
    <location>
        <begin position="65"/>
        <end position="80"/>
    </location>
</feature>
<reference evidence="2 3" key="1">
    <citation type="submission" date="2018-10" db="EMBL/GenBank/DDBJ databases">
        <authorList>
            <person name="Ekblom R."/>
            <person name="Jareborg N."/>
        </authorList>
    </citation>
    <scope>NUCLEOTIDE SEQUENCE [LARGE SCALE GENOMIC DNA]</scope>
    <source>
        <tissue evidence="2">Muscle</tissue>
    </source>
</reference>
<feature type="region of interest" description="Disordered" evidence="1">
    <location>
        <begin position="1"/>
        <end position="45"/>
    </location>
</feature>
<evidence type="ECO:0000256" key="1">
    <source>
        <dbReference type="SAM" id="MobiDB-lite"/>
    </source>
</evidence>
<dbReference type="AlphaFoldDB" id="A0A9X9M956"/>
<sequence>MMILPGPETGRAGSLPRGLQERLPGAGGLQVGSSQRGRGVVGGQEEGLLRWPPTLRGRELRLGRARWDGDEVPDRTRNDRGPGTPDAGRPRRTHVTGSSWELVVRPRGRPGNC</sequence>
<evidence type="ECO:0000313" key="3">
    <source>
        <dbReference type="Proteomes" id="UP000269945"/>
    </source>
</evidence>
<organism evidence="2 3">
    <name type="scientific">Gulo gulo</name>
    <name type="common">Wolverine</name>
    <name type="synonym">Gluton</name>
    <dbReference type="NCBI Taxonomy" id="48420"/>
    <lineage>
        <taxon>Eukaryota</taxon>
        <taxon>Metazoa</taxon>
        <taxon>Chordata</taxon>
        <taxon>Craniata</taxon>
        <taxon>Vertebrata</taxon>
        <taxon>Euteleostomi</taxon>
        <taxon>Mammalia</taxon>
        <taxon>Eutheria</taxon>
        <taxon>Laurasiatheria</taxon>
        <taxon>Carnivora</taxon>
        <taxon>Caniformia</taxon>
        <taxon>Musteloidea</taxon>
        <taxon>Mustelidae</taxon>
        <taxon>Guloninae</taxon>
        <taxon>Gulo</taxon>
    </lineage>
</organism>
<comment type="caution">
    <text evidence="2">The sequence shown here is derived from an EMBL/GenBank/DDBJ whole genome shotgun (WGS) entry which is preliminary data.</text>
</comment>
<dbReference type="EMBL" id="CYRY02044713">
    <property type="protein sequence ID" value="VCX39786.1"/>
    <property type="molecule type" value="Genomic_DNA"/>
</dbReference>